<evidence type="ECO:0000256" key="2">
    <source>
        <dbReference type="ARBA" id="ARBA00023027"/>
    </source>
</evidence>
<comment type="caution">
    <text evidence="6">The sequence shown here is derived from an EMBL/GenBank/DDBJ whole genome shotgun (WGS) entry which is preliminary data.</text>
</comment>
<dbReference type="InterPro" id="IPR013118">
    <property type="entry name" value="Mannitol_DH_C"/>
</dbReference>
<proteinExistence type="predicted"/>
<gene>
    <name evidence="6" type="ORF">MOZ64_05620</name>
</gene>
<evidence type="ECO:0000313" key="6">
    <source>
        <dbReference type="EMBL" id="MDX8417318.1"/>
    </source>
</evidence>
<dbReference type="Gene3D" id="3.40.50.720">
    <property type="entry name" value="NAD(P)-binding Rossmann-like Domain"/>
    <property type="match status" value="1"/>
</dbReference>
<dbReference type="EMBL" id="JALBUS010000006">
    <property type="protein sequence ID" value="MDX8417318.1"/>
    <property type="molecule type" value="Genomic_DNA"/>
</dbReference>
<feature type="domain" description="Mannitol dehydrogenase N-terminal" evidence="4">
    <location>
        <begin position="3"/>
        <end position="119"/>
    </location>
</feature>
<comment type="catalytic activity">
    <reaction evidence="3">
        <text>D-mannitol 1-phosphate + NAD(+) = beta-D-fructose 6-phosphate + NADH + H(+)</text>
        <dbReference type="Rhea" id="RHEA:19661"/>
        <dbReference type="ChEBI" id="CHEBI:15378"/>
        <dbReference type="ChEBI" id="CHEBI:57540"/>
        <dbReference type="ChEBI" id="CHEBI:57634"/>
        <dbReference type="ChEBI" id="CHEBI:57945"/>
        <dbReference type="ChEBI" id="CHEBI:61381"/>
        <dbReference type="EC" id="1.1.1.17"/>
    </reaction>
</comment>
<dbReference type="InterPro" id="IPR008927">
    <property type="entry name" value="6-PGluconate_DH-like_C_sf"/>
</dbReference>
<reference evidence="6 7" key="1">
    <citation type="submission" date="2022-03" db="EMBL/GenBank/DDBJ databases">
        <title>Novel taxa within the pig intestine.</title>
        <authorList>
            <person name="Wylensek D."/>
            <person name="Bishof K."/>
            <person name="Afrizal A."/>
            <person name="Clavel T."/>
        </authorList>
    </citation>
    <scope>NUCLEOTIDE SEQUENCE [LARGE SCALE GENOMIC DNA]</scope>
    <source>
        <strain evidence="6 7">Cla-KB-P134</strain>
    </source>
</reference>
<dbReference type="RefSeq" id="WP_320325612.1">
    <property type="nucleotide sequence ID" value="NZ_JALBUS010000006.1"/>
</dbReference>
<dbReference type="Pfam" id="PF01232">
    <property type="entry name" value="Mannitol_dh"/>
    <property type="match status" value="1"/>
</dbReference>
<sequence>MSNIVCIGAGQTGRGFINRFFRNDRVIFLDKNDELVKKLQERKEYSVSFGSTRSPMTLNNFEAYDINSSEAMDSLSNANLIMISIGRNHLKELTKPLESALKKNTEKSIDIVLCENGVNVKRELSAIESIPGVHLAEAIIFCTTLKEKNSLDIFSEDLDYLPYDAIALGHKLNYENLVPEEHLDILMQRKIYTYNCISAIISYLGYYKGYEIYSDAANDEDINLCIQNIVHTLNQCICREYNIAEKEQERFSNLAIRKFKNKEIIDTVERNARDVDRKLGEKERIIAPLLIMNKYGVFSKDLLLVAASAIYYGEKTNTLKKLPSDYFKILPKKQQDMITQYVDDLFKNKKGRI</sequence>
<accession>A0ABU4WLA3</accession>
<protein>
    <submittedName>
        <fullName evidence="6">NAD-binding protein</fullName>
    </submittedName>
</protein>
<evidence type="ECO:0000313" key="7">
    <source>
        <dbReference type="Proteomes" id="UP001285244"/>
    </source>
</evidence>
<dbReference type="InterPro" id="IPR013328">
    <property type="entry name" value="6PGD_dom2"/>
</dbReference>
<feature type="domain" description="Mannitol dehydrogenase C-terminal" evidence="5">
    <location>
        <begin position="186"/>
        <end position="325"/>
    </location>
</feature>
<name>A0ABU4WLA3_9FIRM</name>
<evidence type="ECO:0000259" key="5">
    <source>
        <dbReference type="Pfam" id="PF08125"/>
    </source>
</evidence>
<dbReference type="Gene3D" id="1.10.1040.10">
    <property type="entry name" value="N-(1-d-carboxylethyl)-l-norvaline Dehydrogenase, domain 2"/>
    <property type="match status" value="1"/>
</dbReference>
<dbReference type="SUPFAM" id="SSF51735">
    <property type="entry name" value="NAD(P)-binding Rossmann-fold domains"/>
    <property type="match status" value="1"/>
</dbReference>
<dbReference type="PANTHER" id="PTHR30524">
    <property type="entry name" value="MANNITOL-1-PHOSPHATE 5-DEHYDROGENASE"/>
    <property type="match status" value="1"/>
</dbReference>
<dbReference type="InterPro" id="IPR013131">
    <property type="entry name" value="Mannitol_DH_N"/>
</dbReference>
<evidence type="ECO:0000256" key="1">
    <source>
        <dbReference type="ARBA" id="ARBA00023002"/>
    </source>
</evidence>
<keyword evidence="1" id="KW-0560">Oxidoreductase</keyword>
<dbReference type="Proteomes" id="UP001285244">
    <property type="component" value="Unassembled WGS sequence"/>
</dbReference>
<evidence type="ECO:0000256" key="3">
    <source>
        <dbReference type="ARBA" id="ARBA00048615"/>
    </source>
</evidence>
<keyword evidence="7" id="KW-1185">Reference proteome</keyword>
<dbReference type="Pfam" id="PF08125">
    <property type="entry name" value="Mannitol_dh_C"/>
    <property type="match status" value="1"/>
</dbReference>
<dbReference type="InterPro" id="IPR036291">
    <property type="entry name" value="NAD(P)-bd_dom_sf"/>
</dbReference>
<dbReference type="SUPFAM" id="SSF48179">
    <property type="entry name" value="6-phosphogluconate dehydrogenase C-terminal domain-like"/>
    <property type="match status" value="1"/>
</dbReference>
<evidence type="ECO:0000259" key="4">
    <source>
        <dbReference type="Pfam" id="PF01232"/>
    </source>
</evidence>
<dbReference type="PANTHER" id="PTHR30524:SF0">
    <property type="entry name" value="ALTRONATE OXIDOREDUCTASE-RELATED"/>
    <property type="match status" value="1"/>
</dbReference>
<organism evidence="6 7">
    <name type="scientific">Absicoccus intestinalis</name>
    <dbReference type="NCBI Taxonomy" id="2926319"/>
    <lineage>
        <taxon>Bacteria</taxon>
        <taxon>Bacillati</taxon>
        <taxon>Bacillota</taxon>
        <taxon>Erysipelotrichia</taxon>
        <taxon>Erysipelotrichales</taxon>
        <taxon>Erysipelotrichaceae</taxon>
        <taxon>Absicoccus</taxon>
    </lineage>
</organism>
<keyword evidence="2" id="KW-0520">NAD</keyword>